<feature type="transmembrane region" description="Helical" evidence="4">
    <location>
        <begin position="6"/>
        <end position="28"/>
    </location>
</feature>
<gene>
    <name evidence="6" type="ORF">ACFPN1_02485</name>
</gene>
<dbReference type="PANTHER" id="PTHR43630:SF1">
    <property type="entry name" value="POLY-BETA-1,6-N-ACETYL-D-GLUCOSAMINE SYNTHASE"/>
    <property type="match status" value="1"/>
</dbReference>
<comment type="caution">
    <text evidence="6">The sequence shown here is derived from an EMBL/GenBank/DDBJ whole genome shotgun (WGS) entry which is preliminary data.</text>
</comment>
<feature type="transmembrane region" description="Helical" evidence="4">
    <location>
        <begin position="348"/>
        <end position="366"/>
    </location>
</feature>
<dbReference type="CDD" id="cd06439">
    <property type="entry name" value="CESA_like_1"/>
    <property type="match status" value="1"/>
</dbReference>
<dbReference type="Pfam" id="PF00535">
    <property type="entry name" value="Glycos_transf_2"/>
    <property type="match status" value="1"/>
</dbReference>
<dbReference type="GO" id="GO:0016757">
    <property type="term" value="F:glycosyltransferase activity"/>
    <property type="evidence" value="ECO:0007669"/>
    <property type="project" value="UniProtKB-KW"/>
</dbReference>
<proteinExistence type="inferred from homology"/>
<evidence type="ECO:0000256" key="4">
    <source>
        <dbReference type="SAM" id="Phobius"/>
    </source>
</evidence>
<keyword evidence="2 6" id="KW-0328">Glycosyltransferase</keyword>
<dbReference type="InterPro" id="IPR029044">
    <property type="entry name" value="Nucleotide-diphossugar_trans"/>
</dbReference>
<dbReference type="InterPro" id="IPR001173">
    <property type="entry name" value="Glyco_trans_2-like"/>
</dbReference>
<dbReference type="RefSeq" id="WP_386752687.1">
    <property type="nucleotide sequence ID" value="NZ_JBHSNM010000001.1"/>
</dbReference>
<comment type="similarity">
    <text evidence="1">Belongs to the glycosyltransferase 2 family.</text>
</comment>
<evidence type="ECO:0000259" key="5">
    <source>
        <dbReference type="Pfam" id="PF00535"/>
    </source>
</evidence>
<feature type="transmembrane region" description="Helical" evidence="4">
    <location>
        <begin position="315"/>
        <end position="336"/>
    </location>
</feature>
<evidence type="ECO:0000256" key="3">
    <source>
        <dbReference type="ARBA" id="ARBA00022679"/>
    </source>
</evidence>
<keyword evidence="4" id="KW-0812">Transmembrane</keyword>
<keyword evidence="4" id="KW-1133">Transmembrane helix</keyword>
<dbReference type="Gene3D" id="3.90.550.10">
    <property type="entry name" value="Spore Coat Polysaccharide Biosynthesis Protein SpsA, Chain A"/>
    <property type="match status" value="1"/>
</dbReference>
<protein>
    <submittedName>
        <fullName evidence="6">Glycosyltransferase family 2 protein</fullName>
        <ecNumber evidence="6">2.4.-.-</ecNumber>
    </submittedName>
</protein>
<evidence type="ECO:0000256" key="2">
    <source>
        <dbReference type="ARBA" id="ARBA00022676"/>
    </source>
</evidence>
<evidence type="ECO:0000313" key="7">
    <source>
        <dbReference type="Proteomes" id="UP001596036"/>
    </source>
</evidence>
<dbReference type="EMBL" id="JBHSNM010000001">
    <property type="protein sequence ID" value="MFC5568930.1"/>
    <property type="molecule type" value="Genomic_DNA"/>
</dbReference>
<dbReference type="Proteomes" id="UP001596036">
    <property type="component" value="Unassembled WGS sequence"/>
</dbReference>
<name>A0ABW0SJ16_9GAMM</name>
<keyword evidence="3 6" id="KW-0808">Transferase</keyword>
<evidence type="ECO:0000256" key="1">
    <source>
        <dbReference type="ARBA" id="ARBA00006739"/>
    </source>
</evidence>
<keyword evidence="4" id="KW-0472">Membrane</keyword>
<keyword evidence="7" id="KW-1185">Reference proteome</keyword>
<organism evidence="6 7">
    <name type="scientific">Lysobacter yangpyeongensis</name>
    <dbReference type="NCBI Taxonomy" id="346182"/>
    <lineage>
        <taxon>Bacteria</taxon>
        <taxon>Pseudomonadati</taxon>
        <taxon>Pseudomonadota</taxon>
        <taxon>Gammaproteobacteria</taxon>
        <taxon>Lysobacterales</taxon>
        <taxon>Lysobacteraceae</taxon>
        <taxon>Lysobacter</taxon>
    </lineage>
</organism>
<dbReference type="SUPFAM" id="SSF53448">
    <property type="entry name" value="Nucleotide-diphospho-sugar transferases"/>
    <property type="match status" value="1"/>
</dbReference>
<accession>A0ABW0SJ16</accession>
<sequence>MLDAVLWSAIFLLAYVYAGYPVLAIALARVFRRPVVKSDLTPTVTVVIAAYNEEKHIAQKILNVLQLDYPAGRLDVIVASDASTDGTDRIVRDLALPNVRLLRVEGRVGKTACQNAAAQAATGELLLFTDATTLIEAHALRAMAANFADPSVGCVAGRLAYVAQRDEATGHGGTSYWNYEIMLRMAESALGSLIGVSGCLYAVRRGAYRPIAPELISDFVTAMVVREQGLRTVLEPTATCYEETLDRPDRELSMRVRVCMRSLSALASQKRFLDPFRYGAFAWQLWSHKLLRYLSPVFWLVALAANAALALQGRYVWLLAMQLIVLLSGLLGFTPLRASRRARLLAQPYYFLLTNLASAVSLFRFLRGERIVTWTPLR</sequence>
<feature type="domain" description="Glycosyltransferase 2-like" evidence="5">
    <location>
        <begin position="45"/>
        <end position="208"/>
    </location>
</feature>
<dbReference type="EC" id="2.4.-.-" evidence="6"/>
<evidence type="ECO:0000313" key="6">
    <source>
        <dbReference type="EMBL" id="MFC5568930.1"/>
    </source>
</evidence>
<dbReference type="PANTHER" id="PTHR43630">
    <property type="entry name" value="POLY-BETA-1,6-N-ACETYL-D-GLUCOSAMINE SYNTHASE"/>
    <property type="match status" value="1"/>
</dbReference>
<reference evidence="7" key="1">
    <citation type="journal article" date="2019" name="Int. J. Syst. Evol. Microbiol.">
        <title>The Global Catalogue of Microorganisms (GCM) 10K type strain sequencing project: providing services to taxonomists for standard genome sequencing and annotation.</title>
        <authorList>
            <consortium name="The Broad Institute Genomics Platform"/>
            <consortium name="The Broad Institute Genome Sequencing Center for Infectious Disease"/>
            <person name="Wu L."/>
            <person name="Ma J."/>
        </authorList>
    </citation>
    <scope>NUCLEOTIDE SEQUENCE [LARGE SCALE GENOMIC DNA]</scope>
    <source>
        <strain evidence="7">KACC 11407</strain>
    </source>
</reference>